<dbReference type="PANTHER" id="PTHR11544">
    <property type="entry name" value="COLD SHOCK DOMAIN CONTAINING PROTEINS"/>
    <property type="match status" value="1"/>
</dbReference>
<proteinExistence type="predicted"/>
<dbReference type="CDD" id="cd04458">
    <property type="entry name" value="CSP_CDS"/>
    <property type="match status" value="1"/>
</dbReference>
<gene>
    <name evidence="4" type="ORF">BN869_000011744_1</name>
    <name evidence="5" type="ORF">IM811_008010</name>
</gene>
<dbReference type="GO" id="GO:0005737">
    <property type="term" value="C:cytoplasm"/>
    <property type="evidence" value="ECO:0007669"/>
    <property type="project" value="UniProtKB-SubCell"/>
</dbReference>
<dbReference type="Gene3D" id="6.20.370.130">
    <property type="match status" value="1"/>
</dbReference>
<dbReference type="InterPro" id="IPR050181">
    <property type="entry name" value="Cold_shock_domain"/>
</dbReference>
<feature type="domain" description="CSD" evidence="3">
    <location>
        <begin position="43"/>
        <end position="107"/>
    </location>
</feature>
<dbReference type="AlphaFoldDB" id="A0A0B7KLS5"/>
<dbReference type="Pfam" id="PF00313">
    <property type="entry name" value="CSD"/>
    <property type="match status" value="1"/>
</dbReference>
<protein>
    <recommendedName>
        <fullName evidence="3">CSD domain-containing protein</fullName>
    </recommendedName>
</protein>
<comment type="subcellular location">
    <subcellularLocation>
        <location evidence="1">Cytoplasm</location>
    </subcellularLocation>
</comment>
<evidence type="ECO:0000259" key="3">
    <source>
        <dbReference type="PROSITE" id="PS51857"/>
    </source>
</evidence>
<dbReference type="GO" id="GO:0003676">
    <property type="term" value="F:nucleic acid binding"/>
    <property type="evidence" value="ECO:0007669"/>
    <property type="project" value="InterPro"/>
</dbReference>
<dbReference type="PRINTS" id="PR00050">
    <property type="entry name" value="COLDSHOCK"/>
</dbReference>
<reference evidence="4" key="1">
    <citation type="submission" date="2015-01" db="EMBL/GenBank/DDBJ databases">
        <authorList>
            <person name="Durling Mikael"/>
        </authorList>
    </citation>
    <scope>NUCLEOTIDE SEQUENCE</scope>
</reference>
<dbReference type="EMBL" id="CDPU01000055">
    <property type="protein sequence ID" value="CEO55686.1"/>
    <property type="molecule type" value="Genomic_DNA"/>
</dbReference>
<dbReference type="InterPro" id="IPR011129">
    <property type="entry name" value="CSD"/>
</dbReference>
<dbReference type="FunFam" id="2.40.50.140:FF:000006">
    <property type="entry name" value="Cold shock protein CspC"/>
    <property type="match status" value="1"/>
</dbReference>
<dbReference type="Gene3D" id="2.40.50.140">
    <property type="entry name" value="Nucleic acid-binding proteins"/>
    <property type="match status" value="1"/>
</dbReference>
<evidence type="ECO:0000256" key="2">
    <source>
        <dbReference type="ARBA" id="ARBA00022490"/>
    </source>
</evidence>
<evidence type="ECO:0000313" key="4">
    <source>
        <dbReference type="EMBL" id="CEO55686.1"/>
    </source>
</evidence>
<name>A0A0B7KLS5_BIOOC</name>
<evidence type="ECO:0000256" key="1">
    <source>
        <dbReference type="ARBA" id="ARBA00004496"/>
    </source>
</evidence>
<reference evidence="5" key="2">
    <citation type="submission" date="2020-10" db="EMBL/GenBank/DDBJ databases">
        <title>High-Quality Genome Resource of Clonostachys rosea strain S41 by Oxford Nanopore Long-Read Sequencing.</title>
        <authorList>
            <person name="Wang H."/>
        </authorList>
    </citation>
    <scope>NUCLEOTIDE SEQUENCE</scope>
    <source>
        <strain evidence="5">S41</strain>
    </source>
</reference>
<accession>A0A0B7KLS5</accession>
<dbReference type="PROSITE" id="PS51857">
    <property type="entry name" value="CSD_2"/>
    <property type="match status" value="1"/>
</dbReference>
<dbReference type="SMART" id="SM00357">
    <property type="entry name" value="CSP"/>
    <property type="match status" value="1"/>
</dbReference>
<sequence length="109" mass="12139">MPHISSAPSSPIHPRYSASVPTRFALAPSQLYLTSPAIMSEQRQQGTIKWFNDEKGYGFVTPDEGADLFVHFRAIEGTGFRSLKEGQRVTFEVVQGQKGLQADKVRVEE</sequence>
<dbReference type="Proteomes" id="UP000616885">
    <property type="component" value="Unassembled WGS sequence"/>
</dbReference>
<dbReference type="InterPro" id="IPR002059">
    <property type="entry name" value="CSP_DNA-bd"/>
</dbReference>
<keyword evidence="2" id="KW-0963">Cytoplasm</keyword>
<organism evidence="4">
    <name type="scientific">Bionectria ochroleuca</name>
    <name type="common">Gliocladium roseum</name>
    <dbReference type="NCBI Taxonomy" id="29856"/>
    <lineage>
        <taxon>Eukaryota</taxon>
        <taxon>Fungi</taxon>
        <taxon>Dikarya</taxon>
        <taxon>Ascomycota</taxon>
        <taxon>Pezizomycotina</taxon>
        <taxon>Sordariomycetes</taxon>
        <taxon>Hypocreomycetidae</taxon>
        <taxon>Hypocreales</taxon>
        <taxon>Bionectriaceae</taxon>
        <taxon>Clonostachys</taxon>
    </lineage>
</organism>
<dbReference type="EMBL" id="JADCTT010000002">
    <property type="protein sequence ID" value="KAF9757066.1"/>
    <property type="molecule type" value="Genomic_DNA"/>
</dbReference>
<dbReference type="SUPFAM" id="SSF50249">
    <property type="entry name" value="Nucleic acid-binding proteins"/>
    <property type="match status" value="1"/>
</dbReference>
<dbReference type="InterPro" id="IPR012340">
    <property type="entry name" value="NA-bd_OB-fold"/>
</dbReference>
<evidence type="ECO:0000313" key="5">
    <source>
        <dbReference type="EMBL" id="KAF9757066.1"/>
    </source>
</evidence>